<comment type="catalytic activity">
    <reaction evidence="6">
        <text>Endonucleolytic cleavage of RNA, removing 5'-extranucleotides from tRNA precursor.</text>
        <dbReference type="EC" id="3.1.26.5"/>
    </reaction>
</comment>
<evidence type="ECO:0000313" key="10">
    <source>
        <dbReference type="Proteomes" id="UP000181728"/>
    </source>
</evidence>
<protein>
    <recommendedName>
        <fullName evidence="6 7">Ribonuclease P protein component</fullName>
        <shortName evidence="6">RNase P protein</shortName>
        <shortName evidence="6">RNaseP protein</shortName>
        <ecNumber evidence="6 7">3.1.26.5</ecNumber>
    </recommendedName>
    <alternativeName>
        <fullName evidence="6">Protein C5</fullName>
    </alternativeName>
</protein>
<dbReference type="Gene3D" id="3.30.230.10">
    <property type="match status" value="1"/>
</dbReference>
<evidence type="ECO:0000256" key="2">
    <source>
        <dbReference type="ARBA" id="ARBA00022722"/>
    </source>
</evidence>
<proteinExistence type="inferred from homology"/>
<evidence type="ECO:0000256" key="7">
    <source>
        <dbReference type="NCBIfam" id="TIGR00188"/>
    </source>
</evidence>
<dbReference type="GeneID" id="75066782"/>
<comment type="similarity">
    <text evidence="6">Belongs to the RnpA family.</text>
</comment>
<dbReference type="GO" id="GO:0030677">
    <property type="term" value="C:ribonuclease P complex"/>
    <property type="evidence" value="ECO:0007669"/>
    <property type="project" value="TreeGrafter"/>
</dbReference>
<reference evidence="8" key="2">
    <citation type="submission" date="2019-10" db="EMBL/GenBank/DDBJ databases">
        <title>Malate fermentation in French cider.</title>
        <authorList>
            <person name="Cousin F.J."/>
            <person name="Medina Fernandez S."/>
            <person name="Misery B."/>
            <person name="Laplace J.-M."/>
            <person name="Cretenet M."/>
        </authorList>
    </citation>
    <scope>NUCLEOTIDE SEQUENCE</scope>
    <source>
        <strain evidence="8">UCMA15129</strain>
    </source>
</reference>
<dbReference type="GO" id="GO:0042781">
    <property type="term" value="F:3'-tRNA processing endoribonuclease activity"/>
    <property type="evidence" value="ECO:0007669"/>
    <property type="project" value="TreeGrafter"/>
</dbReference>
<evidence type="ECO:0000256" key="4">
    <source>
        <dbReference type="ARBA" id="ARBA00022801"/>
    </source>
</evidence>
<evidence type="ECO:0000256" key="5">
    <source>
        <dbReference type="ARBA" id="ARBA00022884"/>
    </source>
</evidence>
<keyword evidence="3 6" id="KW-0255">Endonuclease</keyword>
<organism evidence="9 10">
    <name type="scientific">Oenococcus oeni</name>
    <name type="common">Leuconostoc oenos</name>
    <dbReference type="NCBI Taxonomy" id="1247"/>
    <lineage>
        <taxon>Bacteria</taxon>
        <taxon>Bacillati</taxon>
        <taxon>Bacillota</taxon>
        <taxon>Bacilli</taxon>
        <taxon>Lactobacillales</taxon>
        <taxon>Lactobacillaceae</taxon>
        <taxon>Oenococcus</taxon>
    </lineage>
</organism>
<dbReference type="EC" id="3.1.26.5" evidence="6 7"/>
<dbReference type="SUPFAM" id="SSF54211">
    <property type="entry name" value="Ribosomal protein S5 domain 2-like"/>
    <property type="match status" value="1"/>
</dbReference>
<keyword evidence="4 6" id="KW-0378">Hydrolase</keyword>
<dbReference type="PANTHER" id="PTHR33992:SF1">
    <property type="entry name" value="RIBONUCLEASE P PROTEIN COMPONENT"/>
    <property type="match status" value="1"/>
</dbReference>
<dbReference type="HAMAP" id="MF_00227">
    <property type="entry name" value="RNase_P"/>
    <property type="match status" value="1"/>
</dbReference>
<dbReference type="SMR" id="A0A6H3GVH8"/>
<keyword evidence="5 6" id="KW-0694">RNA-binding</keyword>
<evidence type="ECO:0000313" key="9">
    <source>
        <dbReference type="EMBL" id="OIM20386.1"/>
    </source>
</evidence>
<dbReference type="Pfam" id="PF00825">
    <property type="entry name" value="Ribonuclease_P"/>
    <property type="match status" value="1"/>
</dbReference>
<accession>A0A6H3GVH8</accession>
<comment type="function">
    <text evidence="6">RNaseP catalyzes the removal of the 5'-leader sequence from pre-tRNA to produce the mature 5'-terminus. It can also cleave other RNA substrates such as 4.5S RNA. The protein component plays an auxiliary but essential role in vivo by binding to the 5'-leader sequence and broadening the substrate specificity of the ribozyme.</text>
</comment>
<dbReference type="GO" id="GO:0004526">
    <property type="term" value="F:ribonuclease P activity"/>
    <property type="evidence" value="ECO:0007669"/>
    <property type="project" value="UniProtKB-UniRule"/>
</dbReference>
<evidence type="ECO:0000256" key="3">
    <source>
        <dbReference type="ARBA" id="ARBA00022759"/>
    </source>
</evidence>
<dbReference type="InterPro" id="IPR020568">
    <property type="entry name" value="Ribosomal_Su5_D2-typ_SF"/>
</dbReference>
<dbReference type="GO" id="GO:0001682">
    <property type="term" value="P:tRNA 5'-leader removal"/>
    <property type="evidence" value="ECO:0007669"/>
    <property type="project" value="UniProtKB-UniRule"/>
</dbReference>
<dbReference type="Proteomes" id="UP001281024">
    <property type="component" value="Unassembled WGS sequence"/>
</dbReference>
<keyword evidence="2 6" id="KW-0540">Nuclease</keyword>
<dbReference type="Proteomes" id="UP000181728">
    <property type="component" value="Unassembled WGS sequence"/>
</dbReference>
<dbReference type="EMBL" id="WERV01000006">
    <property type="protein sequence ID" value="MDV7715638.1"/>
    <property type="molecule type" value="Genomic_DNA"/>
</dbReference>
<dbReference type="RefSeq" id="WP_002817798.1">
    <property type="nucleotide sequence ID" value="NZ_CP014324.1"/>
</dbReference>
<evidence type="ECO:0000313" key="8">
    <source>
        <dbReference type="EMBL" id="MDV7715638.1"/>
    </source>
</evidence>
<dbReference type="PANTHER" id="PTHR33992">
    <property type="entry name" value="RIBONUCLEASE P PROTEIN COMPONENT"/>
    <property type="match status" value="1"/>
</dbReference>
<reference evidence="9 10" key="1">
    <citation type="journal article" date="2016" name="BMC Genomics">
        <title>Consensus pan-genome assembly of the specialised wine bacterium Oenococcus oeni.</title>
        <authorList>
            <person name="Sternes P.R."/>
            <person name="Borneman A.R."/>
        </authorList>
    </citation>
    <scope>NUCLEOTIDE SEQUENCE [LARGE SCALE GENOMIC DNA]</scope>
    <source>
        <strain evidence="9 10">AWRIB661</strain>
    </source>
</reference>
<evidence type="ECO:0000256" key="6">
    <source>
        <dbReference type="HAMAP-Rule" id="MF_00227"/>
    </source>
</evidence>
<sequence length="122" mass="14146">MGTKKPFRIKKTSDFQRVFAKHKSFANRYFVVYSDTQPKEVDVSHWRIGLSVSKKIGKAHERVWVKRRISESFNNISLFIPNNLDIVIVARPLVKGQKQKIIQDQLMHVLDLAGILNGKEKN</sequence>
<dbReference type="InterPro" id="IPR000100">
    <property type="entry name" value="RNase_P"/>
</dbReference>
<gene>
    <name evidence="6 8" type="primary">rnpA</name>
    <name evidence="9" type="ORF">ATX59_09370</name>
    <name evidence="8" type="ORF">GA838_07765</name>
</gene>
<keyword evidence="1 6" id="KW-0819">tRNA processing</keyword>
<dbReference type="NCBIfam" id="TIGR00188">
    <property type="entry name" value="rnpA"/>
    <property type="match status" value="1"/>
</dbReference>
<comment type="subunit">
    <text evidence="6">Consists of a catalytic RNA component (M1 or rnpB) and a protein subunit.</text>
</comment>
<dbReference type="EMBL" id="MLOK01000061">
    <property type="protein sequence ID" value="OIM20386.1"/>
    <property type="molecule type" value="Genomic_DNA"/>
</dbReference>
<comment type="caution">
    <text evidence="9">The sequence shown here is derived from an EMBL/GenBank/DDBJ whole genome shotgun (WGS) entry which is preliminary data.</text>
</comment>
<evidence type="ECO:0000256" key="1">
    <source>
        <dbReference type="ARBA" id="ARBA00022694"/>
    </source>
</evidence>
<name>A0A6H3GVH8_OENOE</name>
<dbReference type="InterPro" id="IPR014721">
    <property type="entry name" value="Ribsml_uS5_D2-typ_fold_subgr"/>
</dbReference>
<dbReference type="GO" id="GO:0000049">
    <property type="term" value="F:tRNA binding"/>
    <property type="evidence" value="ECO:0007669"/>
    <property type="project" value="UniProtKB-UniRule"/>
</dbReference>
<dbReference type="AlphaFoldDB" id="A0A6H3GVH8"/>